<organism evidence="8 9">
    <name type="scientific">Xenopus laevis</name>
    <name type="common">African clawed frog</name>
    <dbReference type="NCBI Taxonomy" id="8355"/>
    <lineage>
        <taxon>Eukaryota</taxon>
        <taxon>Metazoa</taxon>
        <taxon>Chordata</taxon>
        <taxon>Craniata</taxon>
        <taxon>Vertebrata</taxon>
        <taxon>Euteleostomi</taxon>
        <taxon>Amphibia</taxon>
        <taxon>Batrachia</taxon>
        <taxon>Anura</taxon>
        <taxon>Pipoidea</taxon>
        <taxon>Pipidae</taxon>
        <taxon>Xenopodinae</taxon>
        <taxon>Xenopus</taxon>
        <taxon>Xenopus</taxon>
    </lineage>
</organism>
<accession>A0A8J0TVL3</accession>
<dbReference type="Gene3D" id="2.40.10.10">
    <property type="entry name" value="Trypsin-like serine proteases"/>
    <property type="match status" value="2"/>
</dbReference>
<dbReference type="InterPro" id="IPR033116">
    <property type="entry name" value="TRYPSIN_SER"/>
</dbReference>
<dbReference type="GO" id="GO:0004252">
    <property type="term" value="F:serine-type endopeptidase activity"/>
    <property type="evidence" value="ECO:0007669"/>
    <property type="project" value="InterPro"/>
</dbReference>
<keyword evidence="8" id="KW-1185">Reference proteome</keyword>
<dbReference type="AlphaFoldDB" id="A0A8J0TVL3"/>
<dbReference type="GO" id="GO:0006508">
    <property type="term" value="P:proteolysis"/>
    <property type="evidence" value="ECO:0007669"/>
    <property type="project" value="UniProtKB-KW"/>
</dbReference>
<reference evidence="9" key="1">
    <citation type="submission" date="2025-08" db="UniProtKB">
        <authorList>
            <consortium name="RefSeq"/>
        </authorList>
    </citation>
    <scope>IDENTIFICATION</scope>
    <source>
        <strain evidence="9">J_2021</strain>
        <tissue evidence="9">Erythrocytes</tissue>
    </source>
</reference>
<dbReference type="PROSITE" id="PS50240">
    <property type="entry name" value="TRYPSIN_DOM"/>
    <property type="match status" value="1"/>
</dbReference>
<name>A0A8J0TVL3_XENLA</name>
<protein>
    <submittedName>
        <fullName evidence="9">Serine protease 33-like</fullName>
    </submittedName>
</protein>
<dbReference type="InterPro" id="IPR001254">
    <property type="entry name" value="Trypsin_dom"/>
</dbReference>
<proteinExistence type="predicted"/>
<feature type="signal peptide" evidence="6">
    <location>
        <begin position="1"/>
        <end position="23"/>
    </location>
</feature>
<dbReference type="PROSITE" id="PS00135">
    <property type="entry name" value="TRYPSIN_SER"/>
    <property type="match status" value="1"/>
</dbReference>
<feature type="chain" id="PRO_5035163574" evidence="6">
    <location>
        <begin position="24"/>
        <end position="337"/>
    </location>
</feature>
<evidence type="ECO:0000259" key="7">
    <source>
        <dbReference type="PROSITE" id="PS50240"/>
    </source>
</evidence>
<dbReference type="InterPro" id="IPR001314">
    <property type="entry name" value="Peptidase_S1A"/>
</dbReference>
<dbReference type="Pfam" id="PF00089">
    <property type="entry name" value="Trypsin"/>
    <property type="match status" value="1"/>
</dbReference>
<keyword evidence="1 5" id="KW-0645">Protease</keyword>
<evidence type="ECO:0000313" key="9">
    <source>
        <dbReference type="RefSeq" id="XP_018095666.2"/>
    </source>
</evidence>
<dbReference type="CDD" id="cd00190">
    <property type="entry name" value="Tryp_SPc"/>
    <property type="match status" value="1"/>
</dbReference>
<keyword evidence="5" id="KW-0720">Serine protease</keyword>
<dbReference type="PROSITE" id="PS00134">
    <property type="entry name" value="TRYPSIN_HIS"/>
    <property type="match status" value="1"/>
</dbReference>
<evidence type="ECO:0000256" key="3">
    <source>
        <dbReference type="ARBA" id="ARBA00022801"/>
    </source>
</evidence>
<dbReference type="InterPro" id="IPR043504">
    <property type="entry name" value="Peptidase_S1_PA_chymotrypsin"/>
</dbReference>
<evidence type="ECO:0000256" key="2">
    <source>
        <dbReference type="ARBA" id="ARBA00022729"/>
    </source>
</evidence>
<dbReference type="SMART" id="SM00020">
    <property type="entry name" value="Tryp_SPc"/>
    <property type="match status" value="1"/>
</dbReference>
<evidence type="ECO:0000313" key="8">
    <source>
        <dbReference type="Proteomes" id="UP000186698"/>
    </source>
</evidence>
<dbReference type="FunFam" id="2.40.10.10:FF:000024">
    <property type="entry name" value="Serine protease 53"/>
    <property type="match status" value="1"/>
</dbReference>
<evidence type="ECO:0000256" key="5">
    <source>
        <dbReference type="RuleBase" id="RU363034"/>
    </source>
</evidence>
<sequence length="337" mass="35913">MSSLTRVVILLSLGIYGIMKVAADCGKVPLAGRIMGGQNSVPGKWPWQVSIRDAKGTHYCGGALVDNKTVISAAHCFPNTNVTKSPVTACLGSFNLTEANPNEVCVKVKNITNYPNYTKDADSGDISILELDSELNMTNYIFPVCIPVSGLNFPTGQNCWLTGWGDIKFGTNLQSPKTLQEVSLRLIDAKKCNETYNINAGGAAKAEIRDDMICTGYPEGGKSACQGDSGGPVVCLKDGLWYLVGVVSFAAGCGLPKRPGVNTLVPSFTNWILQNDPHAFENVRPEPTTTVATTTTTTTTTTTSGASTRLISSLLIPVSFILLVSHSSSSSFQQRFS</sequence>
<dbReference type="OrthoDB" id="10002959at2759"/>
<gene>
    <name evidence="9" type="primary">LOC108703872</name>
</gene>
<evidence type="ECO:0000256" key="4">
    <source>
        <dbReference type="ARBA" id="ARBA00023157"/>
    </source>
</evidence>
<dbReference type="Proteomes" id="UP000186698">
    <property type="component" value="Chromosome 9_10L"/>
</dbReference>
<keyword evidence="4" id="KW-1015">Disulfide bond</keyword>
<dbReference type="InterPro" id="IPR009003">
    <property type="entry name" value="Peptidase_S1_PA"/>
</dbReference>
<dbReference type="InterPro" id="IPR018114">
    <property type="entry name" value="TRYPSIN_HIS"/>
</dbReference>
<dbReference type="RefSeq" id="XP_018095666.2">
    <property type="nucleotide sequence ID" value="XM_018240177.2"/>
</dbReference>
<evidence type="ECO:0000256" key="1">
    <source>
        <dbReference type="ARBA" id="ARBA00022670"/>
    </source>
</evidence>
<keyword evidence="2 6" id="KW-0732">Signal</keyword>
<dbReference type="PANTHER" id="PTHR24253">
    <property type="entry name" value="TRANSMEMBRANE PROTEASE SERINE"/>
    <property type="match status" value="1"/>
</dbReference>
<dbReference type="SUPFAM" id="SSF50494">
    <property type="entry name" value="Trypsin-like serine proteases"/>
    <property type="match status" value="1"/>
</dbReference>
<keyword evidence="3 5" id="KW-0378">Hydrolase</keyword>
<dbReference type="GO" id="GO:0008236">
    <property type="term" value="F:serine-type peptidase activity"/>
    <property type="evidence" value="ECO:0000318"/>
    <property type="project" value="GO_Central"/>
</dbReference>
<feature type="domain" description="Peptidase S1" evidence="7">
    <location>
        <begin position="34"/>
        <end position="277"/>
    </location>
</feature>
<dbReference type="PANTHER" id="PTHR24253:SF179">
    <property type="entry name" value="SERINE PROTEASE 33-LIKE"/>
    <property type="match status" value="1"/>
</dbReference>
<dbReference type="KEGG" id="xla:108703872"/>
<dbReference type="PRINTS" id="PR00722">
    <property type="entry name" value="CHYMOTRYPSIN"/>
</dbReference>
<evidence type="ECO:0000256" key="6">
    <source>
        <dbReference type="SAM" id="SignalP"/>
    </source>
</evidence>
<dbReference type="GeneID" id="108703872"/>